<evidence type="ECO:0000256" key="5">
    <source>
        <dbReference type="ARBA" id="ARBA00022737"/>
    </source>
</evidence>
<keyword evidence="6 10" id="KW-1133">Transmembrane helix</keyword>
<evidence type="ECO:0000256" key="2">
    <source>
        <dbReference type="ARBA" id="ARBA00006375"/>
    </source>
</evidence>
<dbReference type="AlphaFoldDB" id="A0A8H4R242"/>
<evidence type="ECO:0000256" key="3">
    <source>
        <dbReference type="ARBA" id="ARBA00022448"/>
    </source>
</evidence>
<dbReference type="InterPro" id="IPR018108">
    <property type="entry name" value="MCP_transmembrane"/>
</dbReference>
<dbReference type="GO" id="GO:0006862">
    <property type="term" value="P:nucleotide transport"/>
    <property type="evidence" value="ECO:0007669"/>
    <property type="project" value="InterPro"/>
</dbReference>
<dbReference type="GO" id="GO:0016020">
    <property type="term" value="C:membrane"/>
    <property type="evidence" value="ECO:0007669"/>
    <property type="project" value="UniProtKB-SubCell"/>
</dbReference>
<organism evidence="11 12">
    <name type="scientific">Agrocybe pediades</name>
    <dbReference type="NCBI Taxonomy" id="84607"/>
    <lineage>
        <taxon>Eukaryota</taxon>
        <taxon>Fungi</taxon>
        <taxon>Dikarya</taxon>
        <taxon>Basidiomycota</taxon>
        <taxon>Agaricomycotina</taxon>
        <taxon>Agaricomycetes</taxon>
        <taxon>Agaricomycetidae</taxon>
        <taxon>Agaricales</taxon>
        <taxon>Agaricineae</taxon>
        <taxon>Strophariaceae</taxon>
        <taxon>Agrocybe</taxon>
    </lineage>
</organism>
<feature type="transmembrane region" description="Helical" evidence="10">
    <location>
        <begin position="60"/>
        <end position="81"/>
    </location>
</feature>
<evidence type="ECO:0000256" key="1">
    <source>
        <dbReference type="ARBA" id="ARBA00004141"/>
    </source>
</evidence>
<reference evidence="11 12" key="1">
    <citation type="submission" date="2019-12" db="EMBL/GenBank/DDBJ databases">
        <authorList>
            <person name="Floudas D."/>
            <person name="Bentzer J."/>
            <person name="Ahren D."/>
            <person name="Johansson T."/>
            <person name="Persson P."/>
            <person name="Tunlid A."/>
        </authorList>
    </citation>
    <scope>NUCLEOTIDE SEQUENCE [LARGE SCALE GENOMIC DNA]</scope>
    <source>
        <strain evidence="11 12">CBS 102.39</strain>
    </source>
</reference>
<evidence type="ECO:0000256" key="4">
    <source>
        <dbReference type="ARBA" id="ARBA00022692"/>
    </source>
</evidence>
<dbReference type="GO" id="GO:0055085">
    <property type="term" value="P:transmembrane transport"/>
    <property type="evidence" value="ECO:0007669"/>
    <property type="project" value="InterPro"/>
</dbReference>
<feature type="transmembrane region" description="Helical" evidence="10">
    <location>
        <begin position="219"/>
        <end position="242"/>
    </location>
</feature>
<protein>
    <recommendedName>
        <fullName evidence="13">Mitochondrial carrier</fullName>
    </recommendedName>
</protein>
<evidence type="ECO:0000256" key="10">
    <source>
        <dbReference type="SAM" id="Phobius"/>
    </source>
</evidence>
<evidence type="ECO:0000256" key="6">
    <source>
        <dbReference type="ARBA" id="ARBA00022989"/>
    </source>
</evidence>
<dbReference type="InterPro" id="IPR044712">
    <property type="entry name" value="SLC25A32-like"/>
</dbReference>
<dbReference type="PANTHER" id="PTHR45683">
    <property type="entry name" value="MITOCHONDRIAL NICOTINAMIDE ADENINE DINUCLEOTIDE TRANSPORTER 1-RELATED-RELATED"/>
    <property type="match status" value="1"/>
</dbReference>
<feature type="repeat" description="Solcar" evidence="8">
    <location>
        <begin position="53"/>
        <end position="155"/>
    </location>
</feature>
<keyword evidence="4 8" id="KW-0812">Transmembrane</keyword>
<accession>A0A8H4R242</accession>
<evidence type="ECO:0000313" key="11">
    <source>
        <dbReference type="EMBL" id="KAF4620841.1"/>
    </source>
</evidence>
<feature type="transmembrane region" description="Helical" evidence="10">
    <location>
        <begin position="268"/>
        <end position="289"/>
    </location>
</feature>
<keyword evidence="5" id="KW-0677">Repeat</keyword>
<dbReference type="Proteomes" id="UP000521872">
    <property type="component" value="Unassembled WGS sequence"/>
</dbReference>
<evidence type="ECO:0000313" key="12">
    <source>
        <dbReference type="Proteomes" id="UP000521872"/>
    </source>
</evidence>
<dbReference type="EMBL" id="JAACJL010000015">
    <property type="protein sequence ID" value="KAF4620841.1"/>
    <property type="molecule type" value="Genomic_DNA"/>
</dbReference>
<evidence type="ECO:0000256" key="9">
    <source>
        <dbReference type="RuleBase" id="RU000488"/>
    </source>
</evidence>
<comment type="subcellular location">
    <subcellularLocation>
        <location evidence="1">Membrane</location>
        <topology evidence="1">Multi-pass membrane protein</topology>
    </subcellularLocation>
</comment>
<feature type="transmembrane region" description="Helical" evidence="10">
    <location>
        <begin position="127"/>
        <end position="149"/>
    </location>
</feature>
<dbReference type="InterPro" id="IPR023395">
    <property type="entry name" value="MCP_dom_sf"/>
</dbReference>
<keyword evidence="12" id="KW-1185">Reference proteome</keyword>
<evidence type="ECO:0008006" key="13">
    <source>
        <dbReference type="Google" id="ProtNLM"/>
    </source>
</evidence>
<comment type="similarity">
    <text evidence="2 9">Belongs to the mitochondrial carrier (TC 2.A.29) family.</text>
</comment>
<sequence>MIRSERHHWHRERTAQRLCSTAQYTSYRLHSAVDVDLALNYPAYEHPHPQFIMSEQPTSIVLLLAMGVSLAVFVPLTGVLVRFRANYNPKGLQLDPEGGTDLYTGPIVKSYFGMLQRVYQLEGWPGLYKGLMPTAISTLFISLIVLFTMDTDKPRHGSYRAPEVGILGTMIYSVIMMIISLPTAILTYRSITTPYKLSYFNATASLRILLTPTELRRPWILYLTPGLMAAEVLHIAIVTLFLGPLRRVLLPALSEPGLIPTGSSTFKLIVYCVILLISVLALTPLEVIATRLAIQRNHASPEFNSVAQEVDGDSEDAVLYGNGEEEVIGLRHEGDPYHGLVDCAQRIINEEGWMTLYRAWWITLLGGLGSSFA</sequence>
<name>A0A8H4R242_9AGAR</name>
<feature type="transmembrane region" description="Helical" evidence="10">
    <location>
        <begin position="169"/>
        <end position="188"/>
    </location>
</feature>
<dbReference type="Pfam" id="PF00153">
    <property type="entry name" value="Mito_carr"/>
    <property type="match status" value="1"/>
</dbReference>
<comment type="caution">
    <text evidence="11">The sequence shown here is derived from an EMBL/GenBank/DDBJ whole genome shotgun (WGS) entry which is preliminary data.</text>
</comment>
<evidence type="ECO:0000256" key="7">
    <source>
        <dbReference type="ARBA" id="ARBA00023136"/>
    </source>
</evidence>
<gene>
    <name evidence="11" type="ORF">D9613_000723</name>
</gene>
<evidence type="ECO:0000256" key="8">
    <source>
        <dbReference type="PROSITE-ProRule" id="PRU00282"/>
    </source>
</evidence>
<dbReference type="SUPFAM" id="SSF103506">
    <property type="entry name" value="Mitochondrial carrier"/>
    <property type="match status" value="2"/>
</dbReference>
<keyword evidence="7 8" id="KW-0472">Membrane</keyword>
<proteinExistence type="inferred from homology"/>
<keyword evidence="3 9" id="KW-0813">Transport</keyword>
<dbReference type="Gene3D" id="1.50.40.10">
    <property type="entry name" value="Mitochondrial carrier domain"/>
    <property type="match status" value="2"/>
</dbReference>
<dbReference type="PROSITE" id="PS50920">
    <property type="entry name" value="SOLCAR"/>
    <property type="match status" value="1"/>
</dbReference>